<name>A0ABR4ZE32_9NOCA</name>
<dbReference type="RefSeq" id="WP_043673045.1">
    <property type="nucleotide sequence ID" value="NZ_BDCI01000003.1"/>
</dbReference>
<dbReference type="SUPFAM" id="SSF47598">
    <property type="entry name" value="Ribbon-helix-helix"/>
    <property type="match status" value="1"/>
</dbReference>
<evidence type="ECO:0000313" key="3">
    <source>
        <dbReference type="Proteomes" id="UP000031364"/>
    </source>
</evidence>
<dbReference type="EMBL" id="JNFP01000024">
    <property type="protein sequence ID" value="KIA63259.1"/>
    <property type="molecule type" value="Genomic_DNA"/>
</dbReference>
<evidence type="ECO:0000313" key="2">
    <source>
        <dbReference type="EMBL" id="KIA63259.1"/>
    </source>
</evidence>
<feature type="region of interest" description="Disordered" evidence="1">
    <location>
        <begin position="64"/>
        <end position="87"/>
    </location>
</feature>
<keyword evidence="3" id="KW-1185">Reference proteome</keyword>
<protein>
    <recommendedName>
        <fullName evidence="4">CopG family transcriptional regulator</fullName>
    </recommendedName>
</protein>
<evidence type="ECO:0008006" key="4">
    <source>
        <dbReference type="Google" id="ProtNLM"/>
    </source>
</evidence>
<reference evidence="2 3" key="1">
    <citation type="journal article" date="2014" name="Int. J. Syst. Evol. Microbiol.">
        <title>Nocardia vulneris sp. nov., isolated from wounds of human patients in North America.</title>
        <authorList>
            <person name="Lasker B.A."/>
            <person name="Bell M."/>
            <person name="Klenk H.P."/>
            <person name="Sproer C."/>
            <person name="Schumann C."/>
            <person name="Schumann P."/>
            <person name="Brown J.M."/>
        </authorList>
    </citation>
    <scope>NUCLEOTIDE SEQUENCE [LARGE SCALE GENOMIC DNA]</scope>
    <source>
        <strain evidence="2 3">W9851</strain>
    </source>
</reference>
<dbReference type="Proteomes" id="UP000031364">
    <property type="component" value="Unassembled WGS sequence"/>
</dbReference>
<organism evidence="2 3">
    <name type="scientific">Nocardia vulneris</name>
    <dbReference type="NCBI Taxonomy" id="1141657"/>
    <lineage>
        <taxon>Bacteria</taxon>
        <taxon>Bacillati</taxon>
        <taxon>Actinomycetota</taxon>
        <taxon>Actinomycetes</taxon>
        <taxon>Mycobacteriales</taxon>
        <taxon>Nocardiaceae</taxon>
        <taxon>Nocardia</taxon>
    </lineage>
</organism>
<evidence type="ECO:0000256" key="1">
    <source>
        <dbReference type="SAM" id="MobiDB-lite"/>
    </source>
</evidence>
<gene>
    <name evidence="2" type="ORF">FG87_20605</name>
</gene>
<proteinExistence type="predicted"/>
<comment type="caution">
    <text evidence="2">The sequence shown here is derived from an EMBL/GenBank/DDBJ whole genome shotgun (WGS) entry which is preliminary data.</text>
</comment>
<dbReference type="InterPro" id="IPR010985">
    <property type="entry name" value="Ribbon_hlx_hlx"/>
</dbReference>
<feature type="compositionally biased region" description="Basic and acidic residues" evidence="1">
    <location>
        <begin position="78"/>
        <end position="87"/>
    </location>
</feature>
<accession>A0ABR4ZE32</accession>
<sequence>MTRPVNMRLQKELVEAAKQAAETDGVTLTAFAAKAIEEKLLRREFEEHARMVAVAEAGDPERLARKSRAMRDGLSGWKAERRSGEPA</sequence>